<sequence length="116" mass="13314">MSLPKDMIPFGTHQIADRCTYFPCFYLSFFNSTSPLTPSLSKISVICFWCVSFLGINVCCFLFGNCCKLDCCKQCNEALMHAGQAKPILNFHIYFMWGYRCIVRKLLARVLACRIQ</sequence>
<comment type="caution">
    <text evidence="2">The sequence shown here is derived from an EMBL/GenBank/DDBJ whole genome shotgun (WGS) entry which is preliminary data.</text>
</comment>
<protein>
    <submittedName>
        <fullName evidence="2">Uncharacterized protein</fullName>
    </submittedName>
</protein>
<keyword evidence="1" id="KW-0812">Transmembrane</keyword>
<evidence type="ECO:0000313" key="3">
    <source>
        <dbReference type="Proteomes" id="UP001567538"/>
    </source>
</evidence>
<keyword evidence="1" id="KW-0472">Membrane</keyword>
<keyword evidence="3" id="KW-1185">Reference proteome</keyword>
<dbReference type="Proteomes" id="UP001567538">
    <property type="component" value="Unassembled WGS sequence"/>
</dbReference>
<organism evidence="2 3">
    <name type="scientific">Salvia divinorum</name>
    <name type="common">Maria pastora</name>
    <name type="synonym">Diviner's sage</name>
    <dbReference type="NCBI Taxonomy" id="28513"/>
    <lineage>
        <taxon>Eukaryota</taxon>
        <taxon>Viridiplantae</taxon>
        <taxon>Streptophyta</taxon>
        <taxon>Embryophyta</taxon>
        <taxon>Tracheophyta</taxon>
        <taxon>Spermatophyta</taxon>
        <taxon>Magnoliopsida</taxon>
        <taxon>eudicotyledons</taxon>
        <taxon>Gunneridae</taxon>
        <taxon>Pentapetalae</taxon>
        <taxon>asterids</taxon>
        <taxon>lamiids</taxon>
        <taxon>Lamiales</taxon>
        <taxon>Lamiaceae</taxon>
        <taxon>Nepetoideae</taxon>
        <taxon>Mentheae</taxon>
        <taxon>Salviinae</taxon>
        <taxon>Salvia</taxon>
        <taxon>Salvia subgen. Calosphace</taxon>
    </lineage>
</organism>
<gene>
    <name evidence="2" type="ORF">AAHA92_05925</name>
</gene>
<dbReference type="AlphaFoldDB" id="A0ABD1I4Z8"/>
<keyword evidence="1" id="KW-1133">Transmembrane helix</keyword>
<proteinExistence type="predicted"/>
<accession>A0ABD1I4Z8</accession>
<name>A0ABD1I4Z8_SALDI</name>
<dbReference type="EMBL" id="JBEAFC010000003">
    <property type="protein sequence ID" value="KAL1563462.1"/>
    <property type="molecule type" value="Genomic_DNA"/>
</dbReference>
<evidence type="ECO:0000313" key="2">
    <source>
        <dbReference type="EMBL" id="KAL1563462.1"/>
    </source>
</evidence>
<reference evidence="2 3" key="1">
    <citation type="submission" date="2024-06" db="EMBL/GenBank/DDBJ databases">
        <title>A chromosome level genome sequence of Diviner's sage (Salvia divinorum).</title>
        <authorList>
            <person name="Ford S.A."/>
            <person name="Ro D.-K."/>
            <person name="Ness R.W."/>
            <person name="Phillips M.A."/>
        </authorList>
    </citation>
    <scope>NUCLEOTIDE SEQUENCE [LARGE SCALE GENOMIC DNA]</scope>
    <source>
        <strain evidence="2">SAF-2024a</strain>
        <tissue evidence="2">Leaf</tissue>
    </source>
</reference>
<evidence type="ECO:0000256" key="1">
    <source>
        <dbReference type="SAM" id="Phobius"/>
    </source>
</evidence>
<feature type="transmembrane region" description="Helical" evidence="1">
    <location>
        <begin position="43"/>
        <end position="64"/>
    </location>
</feature>